<keyword evidence="1" id="KW-0472">Membrane</keyword>
<accession>A0A6J7L5Q4</accession>
<gene>
    <name evidence="2" type="ORF">UFOPK3573_00763</name>
    <name evidence="3" type="ORF">UFOPK3879_00800</name>
</gene>
<name>A0A6J7L5Q4_9ZZZZ</name>
<evidence type="ECO:0000313" key="3">
    <source>
        <dbReference type="EMBL" id="CAB4963530.1"/>
    </source>
</evidence>
<reference evidence="3" key="1">
    <citation type="submission" date="2020-05" db="EMBL/GenBank/DDBJ databases">
        <authorList>
            <person name="Chiriac C."/>
            <person name="Salcher M."/>
            <person name="Ghai R."/>
            <person name="Kavagutti S V."/>
        </authorList>
    </citation>
    <scope>NUCLEOTIDE SEQUENCE</scope>
</reference>
<dbReference type="SUPFAM" id="SSF48452">
    <property type="entry name" value="TPR-like"/>
    <property type="match status" value="1"/>
</dbReference>
<dbReference type="EMBL" id="CAFBMJ010000048">
    <property type="protein sequence ID" value="CAB4903250.1"/>
    <property type="molecule type" value="Genomic_DNA"/>
</dbReference>
<proteinExistence type="predicted"/>
<protein>
    <submittedName>
        <fullName evidence="3">Unannotated protein</fullName>
    </submittedName>
</protein>
<keyword evidence="1" id="KW-1133">Transmembrane helix</keyword>
<sequence>MIDPDEQVSLEEERRFLLESLVDLEREHAAGDIDDEDYRVLKNGYVNRAAQIIKVLDAGVDARETRPRASLKRILSVVVSVALIASAAGWFVAQQSGQRLPGQTISGGIEDSTASMLSQARSLNFSEPKTAIDLYTKVLALNPDHVEALTYRSWLIALVAREAPDDMKVLALAAATQGLDHAIEVEPDYPDAHCFLGIVKFRLAGDAAGAKEQLDICAAMNPPAEVMGFVDSIRAEVETALNQ</sequence>
<organism evidence="3">
    <name type="scientific">freshwater metagenome</name>
    <dbReference type="NCBI Taxonomy" id="449393"/>
    <lineage>
        <taxon>unclassified sequences</taxon>
        <taxon>metagenomes</taxon>
        <taxon>ecological metagenomes</taxon>
    </lineage>
</organism>
<dbReference type="InterPro" id="IPR011990">
    <property type="entry name" value="TPR-like_helical_dom_sf"/>
</dbReference>
<evidence type="ECO:0000313" key="2">
    <source>
        <dbReference type="EMBL" id="CAB4903250.1"/>
    </source>
</evidence>
<feature type="transmembrane region" description="Helical" evidence="1">
    <location>
        <begin position="74"/>
        <end position="93"/>
    </location>
</feature>
<dbReference type="AlphaFoldDB" id="A0A6J7L5Q4"/>
<dbReference type="EMBL" id="CAFBNR010000032">
    <property type="protein sequence ID" value="CAB4963530.1"/>
    <property type="molecule type" value="Genomic_DNA"/>
</dbReference>
<keyword evidence="1" id="KW-0812">Transmembrane</keyword>
<evidence type="ECO:0000256" key="1">
    <source>
        <dbReference type="SAM" id="Phobius"/>
    </source>
</evidence>
<dbReference type="Gene3D" id="1.25.40.10">
    <property type="entry name" value="Tetratricopeptide repeat domain"/>
    <property type="match status" value="1"/>
</dbReference>